<dbReference type="PANTHER" id="PTHR30614:SF46">
    <property type="entry name" value="ABC TRANSPORTER MEMBRANE SPANNING PERMEASE-GLUTAMINE TRANSPORT"/>
    <property type="match status" value="1"/>
</dbReference>
<comment type="subcellular location">
    <subcellularLocation>
        <location evidence="1 7">Cell membrane</location>
        <topology evidence="1 7">Multi-pass membrane protein</topology>
    </subcellularLocation>
</comment>
<feature type="transmembrane region" description="Helical" evidence="7">
    <location>
        <begin position="273"/>
        <end position="296"/>
    </location>
</feature>
<evidence type="ECO:0000313" key="11">
    <source>
        <dbReference type="Proteomes" id="UP000831859"/>
    </source>
</evidence>
<accession>A0ABY4PJY8</accession>
<keyword evidence="6 7" id="KW-0472">Membrane</keyword>
<dbReference type="Gene3D" id="3.40.190.10">
    <property type="entry name" value="Periplasmic binding protein-like II"/>
    <property type="match status" value="2"/>
</dbReference>
<proteinExistence type="inferred from homology"/>
<dbReference type="NCBIfam" id="TIGR01726">
    <property type="entry name" value="HEQRo_perm_3TM"/>
    <property type="match status" value="1"/>
</dbReference>
<feature type="transmembrane region" description="Helical" evidence="7">
    <location>
        <begin position="308"/>
        <end position="332"/>
    </location>
</feature>
<sequence length="467" mass="51277">MACSFIVAFALFAAPAKTHAAEKTYEIGTDVTFPPFEYANDNNKYVGIDMDLLRAIAKNQQFNVDIKPLGFNAAVQSIQSGQTDGMIAGMSVTPERKATFDFSNPYFDSGVVMATSDKNGVTSLNQLKGKKVAVKTGTAGAQYAQSIEKKYGFKTVTFDDSNNMYEDVMIGNSAACFEDNPVMQYAIKQGTKLKIVTKPANKGTYGFAVKKGQNQELLKKFNAGLANIKKSGEYQKIVNKYLNAKKSAVDDHSFMGILKQNKTFLWQGFLQTMWLTIVSIIFATIIGVIFGLFGVIPNKFFQGLSTTFIYVFRGLPLIVLALFIYTGIPTLIGTKIPAFTAGVITLMLDEGAYIAAFVKGGIQSVEKGQMEAARSLGLPFGKSMRKVVLPQGIKLIVPSFINQFIITLKDTSILSVIGIIELTQTGKIIIARNLEGFKVWAMVAIIYLIIITLLTWLSNWGQRRTKL</sequence>
<evidence type="ECO:0000256" key="7">
    <source>
        <dbReference type="RuleBase" id="RU363032"/>
    </source>
</evidence>
<name>A0ABY4PJY8_9LACO</name>
<comment type="similarity">
    <text evidence="7">Belongs to the binding-protein-dependent transport system permease family.</text>
</comment>
<evidence type="ECO:0000256" key="6">
    <source>
        <dbReference type="ARBA" id="ARBA00023136"/>
    </source>
</evidence>
<dbReference type="InterPro" id="IPR001638">
    <property type="entry name" value="Solute-binding_3/MltF_N"/>
</dbReference>
<dbReference type="InterPro" id="IPR043429">
    <property type="entry name" value="ArtM/GltK/GlnP/TcyL/YhdX-like"/>
</dbReference>
<dbReference type="SMART" id="SM00062">
    <property type="entry name" value="PBPb"/>
    <property type="match status" value="1"/>
</dbReference>
<dbReference type="Proteomes" id="UP000831859">
    <property type="component" value="Chromosome"/>
</dbReference>
<dbReference type="InterPro" id="IPR000515">
    <property type="entry name" value="MetI-like"/>
</dbReference>
<keyword evidence="5 7" id="KW-1133">Transmembrane helix</keyword>
<evidence type="ECO:0000259" key="9">
    <source>
        <dbReference type="PROSITE" id="PS50928"/>
    </source>
</evidence>
<reference evidence="10 11" key="1">
    <citation type="journal article" date="2022" name="Int. J. Syst. Evol. Microbiol.">
        <title>Apilactobacillus apisilvae sp. nov., Nicolia spurrieriana gen. nov. sp. nov., Bombilactobacillus folatiphilus sp. nov. and Bombilactobacillus thymidiniphilus sp. nov., four new lactic acid bacterial isolates from stingless bees Tetragonula carbonaria and Austroplebeia australis.</title>
        <authorList>
            <person name="Oliphant S.A."/>
            <person name="Watson-Haigh N.S."/>
            <person name="Sumby K.M."/>
            <person name="Gardner J."/>
            <person name="Groom S."/>
            <person name="Jiranek V."/>
        </authorList>
    </citation>
    <scope>NUCLEOTIDE SEQUENCE [LARGE SCALE GENOMIC DNA]</scope>
    <source>
        <strain evidence="10 11">SG5_A10</strain>
    </source>
</reference>
<dbReference type="SUPFAM" id="SSF53850">
    <property type="entry name" value="Periplasmic binding protein-like II"/>
    <property type="match status" value="1"/>
</dbReference>
<organism evidence="10 11">
    <name type="scientific">Apilactobacillus apisilvae</name>
    <dbReference type="NCBI Taxonomy" id="2923364"/>
    <lineage>
        <taxon>Bacteria</taxon>
        <taxon>Bacillati</taxon>
        <taxon>Bacillota</taxon>
        <taxon>Bacilli</taxon>
        <taxon>Lactobacillales</taxon>
        <taxon>Lactobacillaceae</taxon>
        <taxon>Apilactobacillus</taxon>
    </lineage>
</organism>
<evidence type="ECO:0000313" key="10">
    <source>
        <dbReference type="EMBL" id="UQS85755.1"/>
    </source>
</evidence>
<evidence type="ECO:0000256" key="5">
    <source>
        <dbReference type="ARBA" id="ARBA00022989"/>
    </source>
</evidence>
<dbReference type="EMBL" id="CP093362">
    <property type="protein sequence ID" value="UQS85755.1"/>
    <property type="molecule type" value="Genomic_DNA"/>
</dbReference>
<dbReference type="CDD" id="cd06261">
    <property type="entry name" value="TM_PBP2"/>
    <property type="match status" value="1"/>
</dbReference>
<dbReference type="Pfam" id="PF00528">
    <property type="entry name" value="BPD_transp_1"/>
    <property type="match status" value="1"/>
</dbReference>
<dbReference type="Pfam" id="PF00497">
    <property type="entry name" value="SBP_bac_3"/>
    <property type="match status" value="1"/>
</dbReference>
<evidence type="ECO:0000256" key="8">
    <source>
        <dbReference type="SAM" id="SignalP"/>
    </source>
</evidence>
<evidence type="ECO:0000256" key="1">
    <source>
        <dbReference type="ARBA" id="ARBA00004651"/>
    </source>
</evidence>
<dbReference type="CDD" id="cd13619">
    <property type="entry name" value="PBP2_GlnP"/>
    <property type="match status" value="1"/>
</dbReference>
<dbReference type="InterPro" id="IPR010065">
    <property type="entry name" value="AA_ABC_transptr_permease_3TM"/>
</dbReference>
<dbReference type="SUPFAM" id="SSF161098">
    <property type="entry name" value="MetI-like"/>
    <property type="match status" value="1"/>
</dbReference>
<feature type="transmembrane region" description="Helical" evidence="7">
    <location>
        <begin position="338"/>
        <end position="358"/>
    </location>
</feature>
<gene>
    <name evidence="10" type="ORF">MOO46_06070</name>
</gene>
<feature type="domain" description="ABC transmembrane type-1" evidence="9">
    <location>
        <begin position="269"/>
        <end position="458"/>
    </location>
</feature>
<keyword evidence="4 7" id="KW-0812">Transmembrane</keyword>
<evidence type="ECO:0000256" key="3">
    <source>
        <dbReference type="ARBA" id="ARBA00022475"/>
    </source>
</evidence>
<dbReference type="PROSITE" id="PS50928">
    <property type="entry name" value="ABC_TM1"/>
    <property type="match status" value="1"/>
</dbReference>
<keyword evidence="3" id="KW-1003">Cell membrane</keyword>
<feature type="signal peptide" evidence="8">
    <location>
        <begin position="1"/>
        <end position="20"/>
    </location>
</feature>
<keyword evidence="11" id="KW-1185">Reference proteome</keyword>
<dbReference type="PANTHER" id="PTHR30614">
    <property type="entry name" value="MEMBRANE COMPONENT OF AMINO ACID ABC TRANSPORTER"/>
    <property type="match status" value="1"/>
</dbReference>
<feature type="chain" id="PRO_5045700353" evidence="8">
    <location>
        <begin position="21"/>
        <end position="467"/>
    </location>
</feature>
<evidence type="ECO:0000256" key="4">
    <source>
        <dbReference type="ARBA" id="ARBA00022692"/>
    </source>
</evidence>
<keyword evidence="8" id="KW-0732">Signal</keyword>
<evidence type="ECO:0000256" key="2">
    <source>
        <dbReference type="ARBA" id="ARBA00022448"/>
    </source>
</evidence>
<dbReference type="SMART" id="SM00079">
    <property type="entry name" value="PBPe"/>
    <property type="match status" value="1"/>
</dbReference>
<dbReference type="InterPro" id="IPR001320">
    <property type="entry name" value="Iontro_rcpt_C"/>
</dbReference>
<dbReference type="Gene3D" id="1.10.3720.10">
    <property type="entry name" value="MetI-like"/>
    <property type="match status" value="1"/>
</dbReference>
<protein>
    <submittedName>
        <fullName evidence="10">Amino acid ABC transporter substrate-binding protein/permease</fullName>
    </submittedName>
</protein>
<feature type="transmembrane region" description="Helical" evidence="7">
    <location>
        <begin position="437"/>
        <end position="457"/>
    </location>
</feature>
<dbReference type="InterPro" id="IPR035906">
    <property type="entry name" value="MetI-like_sf"/>
</dbReference>
<keyword evidence="2 7" id="KW-0813">Transport</keyword>